<dbReference type="RefSeq" id="WP_196273577.1">
    <property type="nucleotide sequence ID" value="NZ_JADQDO010000016.1"/>
</dbReference>
<feature type="compositionally biased region" description="Low complexity" evidence="1">
    <location>
        <begin position="64"/>
        <end position="81"/>
    </location>
</feature>
<gene>
    <name evidence="2" type="ORF">I2H38_19660</name>
</gene>
<name>A0A931FSG2_9HYPH</name>
<accession>A0A931FSG2</accession>
<evidence type="ECO:0000313" key="2">
    <source>
        <dbReference type="EMBL" id="MBF9235583.1"/>
    </source>
</evidence>
<organism evidence="2 3">
    <name type="scientific">Microvirga alba</name>
    <dbReference type="NCBI Taxonomy" id="2791025"/>
    <lineage>
        <taxon>Bacteria</taxon>
        <taxon>Pseudomonadati</taxon>
        <taxon>Pseudomonadota</taxon>
        <taxon>Alphaproteobacteria</taxon>
        <taxon>Hyphomicrobiales</taxon>
        <taxon>Methylobacteriaceae</taxon>
        <taxon>Microvirga</taxon>
    </lineage>
</organism>
<dbReference type="Proteomes" id="UP000599312">
    <property type="component" value="Unassembled WGS sequence"/>
</dbReference>
<sequence>MSESIILKVTSAMIVGGQIAKPGEMIEVTHAEAKDMLHRGKAVLATATDAPEPVEKQPEPQPEPAAEQPGEPEAAAEQPAEAPKRNRKGK</sequence>
<dbReference type="AlphaFoldDB" id="A0A931FSG2"/>
<dbReference type="EMBL" id="JADQDO010000016">
    <property type="protein sequence ID" value="MBF9235583.1"/>
    <property type="molecule type" value="Genomic_DNA"/>
</dbReference>
<evidence type="ECO:0000313" key="3">
    <source>
        <dbReference type="Proteomes" id="UP000599312"/>
    </source>
</evidence>
<comment type="caution">
    <text evidence="2">The sequence shown here is derived from an EMBL/GenBank/DDBJ whole genome shotgun (WGS) entry which is preliminary data.</text>
</comment>
<proteinExistence type="predicted"/>
<keyword evidence="3" id="KW-1185">Reference proteome</keyword>
<feature type="region of interest" description="Disordered" evidence="1">
    <location>
        <begin position="41"/>
        <end position="90"/>
    </location>
</feature>
<reference evidence="2" key="1">
    <citation type="submission" date="2020-11" db="EMBL/GenBank/DDBJ databases">
        <authorList>
            <person name="Kim M.K."/>
        </authorList>
    </citation>
    <scope>NUCLEOTIDE SEQUENCE</scope>
    <source>
        <strain evidence="2">BT350</strain>
    </source>
</reference>
<protein>
    <submittedName>
        <fullName evidence="2">Uncharacterized protein</fullName>
    </submittedName>
</protein>
<evidence type="ECO:0000256" key="1">
    <source>
        <dbReference type="SAM" id="MobiDB-lite"/>
    </source>
</evidence>